<organism evidence="2 3">
    <name type="scientific">Candidatus Gottesmanbacteria bacterium GW2011_GWA2_43_14</name>
    <dbReference type="NCBI Taxonomy" id="1618443"/>
    <lineage>
        <taxon>Bacteria</taxon>
        <taxon>Candidatus Gottesmaniibacteriota</taxon>
    </lineage>
</organism>
<feature type="domain" description="DUF6487" evidence="1">
    <location>
        <begin position="6"/>
        <end position="58"/>
    </location>
</feature>
<evidence type="ECO:0000313" key="3">
    <source>
        <dbReference type="Proteomes" id="UP000034894"/>
    </source>
</evidence>
<accession>A0A0G1G9N8</accession>
<gene>
    <name evidence="2" type="ORF">UV73_C0015G0033</name>
</gene>
<proteinExistence type="predicted"/>
<evidence type="ECO:0000313" key="2">
    <source>
        <dbReference type="EMBL" id="KKS95658.1"/>
    </source>
</evidence>
<dbReference type="STRING" id="1618443.UV73_C0015G0033"/>
<comment type="caution">
    <text evidence="2">The sequence shown here is derived from an EMBL/GenBank/DDBJ whole genome shotgun (WGS) entry which is preliminary data.</text>
</comment>
<dbReference type="InterPro" id="IPR045504">
    <property type="entry name" value="DUF6487"/>
</dbReference>
<dbReference type="Proteomes" id="UP000034894">
    <property type="component" value="Unassembled WGS sequence"/>
</dbReference>
<dbReference type="EMBL" id="LCFP01000015">
    <property type="protein sequence ID" value="KKS95658.1"/>
    <property type="molecule type" value="Genomic_DNA"/>
</dbReference>
<dbReference type="Pfam" id="PF20097">
    <property type="entry name" value="DUF6487"/>
    <property type="match status" value="1"/>
</dbReference>
<name>A0A0G1G9N8_9BACT</name>
<reference evidence="2 3" key="1">
    <citation type="journal article" date="2015" name="Nature">
        <title>rRNA introns, odd ribosomes, and small enigmatic genomes across a large radiation of phyla.</title>
        <authorList>
            <person name="Brown C.T."/>
            <person name="Hug L.A."/>
            <person name="Thomas B.C."/>
            <person name="Sharon I."/>
            <person name="Castelle C.J."/>
            <person name="Singh A."/>
            <person name="Wilkins M.J."/>
            <person name="Williams K.H."/>
            <person name="Banfield J.F."/>
        </authorList>
    </citation>
    <scope>NUCLEOTIDE SEQUENCE [LARGE SCALE GENOMIC DNA]</scope>
</reference>
<sequence length="65" mass="7293">MNEKSCPKCKGQMEKGFIGDKETMSRESRQNWGTGINALGSGLDNPYPVTTFRCKDCGYLESYAY</sequence>
<protein>
    <recommendedName>
        <fullName evidence="1">DUF6487 domain-containing protein</fullName>
    </recommendedName>
</protein>
<evidence type="ECO:0000259" key="1">
    <source>
        <dbReference type="Pfam" id="PF20097"/>
    </source>
</evidence>
<dbReference type="AlphaFoldDB" id="A0A0G1G9N8"/>